<keyword evidence="10" id="KW-1185">Reference proteome</keyword>
<dbReference type="GO" id="GO:0000978">
    <property type="term" value="F:RNA polymerase II cis-regulatory region sequence-specific DNA binding"/>
    <property type="evidence" value="ECO:0007669"/>
    <property type="project" value="TreeGrafter"/>
</dbReference>
<dbReference type="Gene3D" id="1.10.10.60">
    <property type="entry name" value="Homeodomain-like"/>
    <property type="match status" value="1"/>
</dbReference>
<dbReference type="EMBL" id="MNPJ01000003">
    <property type="protein sequence ID" value="OQS55733.1"/>
    <property type="molecule type" value="Genomic_DNA"/>
</dbReference>
<dbReference type="STRING" id="646526.A0A1W0E927"/>
<keyword evidence="3 5" id="KW-0371">Homeobox</keyword>
<dbReference type="GO" id="GO:0006357">
    <property type="term" value="P:regulation of transcription by RNA polymerase II"/>
    <property type="evidence" value="ECO:0007669"/>
    <property type="project" value="TreeGrafter"/>
</dbReference>
<dbReference type="SUPFAM" id="SSF46689">
    <property type="entry name" value="Homeodomain-like"/>
    <property type="match status" value="1"/>
</dbReference>
<evidence type="ECO:0000256" key="6">
    <source>
        <dbReference type="RuleBase" id="RU000682"/>
    </source>
</evidence>
<gene>
    <name evidence="9" type="primary">HD-10</name>
    <name evidence="9" type="ORF">EHP00_441</name>
</gene>
<dbReference type="InterPro" id="IPR001356">
    <property type="entry name" value="HD"/>
</dbReference>
<evidence type="ECO:0000256" key="4">
    <source>
        <dbReference type="ARBA" id="ARBA00023242"/>
    </source>
</evidence>
<reference evidence="9 10" key="1">
    <citation type="journal article" date="2017" name="Environ. Microbiol.">
        <title>Decay of the glycolytic pathway and adaptation to intranuclear parasitism within Enterocytozoonidae microsporidia.</title>
        <authorList>
            <person name="Wiredu Boakye D."/>
            <person name="Jaroenlak P."/>
            <person name="Prachumwat A."/>
            <person name="Williams T.A."/>
            <person name="Bateman K.S."/>
            <person name="Itsathitphaisarn O."/>
            <person name="Sritunyalucksana K."/>
            <person name="Paszkiewicz K.H."/>
            <person name="Moore K.A."/>
            <person name="Stentiford G.D."/>
            <person name="Williams B.A."/>
        </authorList>
    </citation>
    <scope>NUCLEOTIDE SEQUENCE [LARGE SCALE GENOMIC DNA]</scope>
    <source>
        <strain evidence="9 10">TH1</strain>
    </source>
</reference>
<dbReference type="AlphaFoldDB" id="A0A1W0E927"/>
<comment type="caution">
    <text evidence="9">The sequence shown here is derived from an EMBL/GenBank/DDBJ whole genome shotgun (WGS) entry which is preliminary data.</text>
</comment>
<dbReference type="VEuPathDB" id="MicrosporidiaDB:EHP00_441"/>
<feature type="compositionally biased region" description="Low complexity" evidence="7">
    <location>
        <begin position="1"/>
        <end position="13"/>
    </location>
</feature>
<dbReference type="InterPro" id="IPR051000">
    <property type="entry name" value="Homeobox_DNA-bind_prot"/>
</dbReference>
<evidence type="ECO:0000256" key="1">
    <source>
        <dbReference type="ARBA" id="ARBA00004123"/>
    </source>
</evidence>
<dbReference type="GO" id="GO:0005634">
    <property type="term" value="C:nucleus"/>
    <property type="evidence" value="ECO:0007669"/>
    <property type="project" value="UniProtKB-SubCell"/>
</dbReference>
<evidence type="ECO:0000313" key="9">
    <source>
        <dbReference type="EMBL" id="OQS55733.1"/>
    </source>
</evidence>
<organism evidence="9 10">
    <name type="scientific">Ecytonucleospora hepatopenaei</name>
    <dbReference type="NCBI Taxonomy" id="646526"/>
    <lineage>
        <taxon>Eukaryota</taxon>
        <taxon>Fungi</taxon>
        <taxon>Fungi incertae sedis</taxon>
        <taxon>Microsporidia</taxon>
        <taxon>Enterocytozoonidae</taxon>
        <taxon>Ecytonucleospora</taxon>
    </lineage>
</organism>
<evidence type="ECO:0000259" key="8">
    <source>
        <dbReference type="PROSITE" id="PS50071"/>
    </source>
</evidence>
<name>A0A1W0E927_9MICR</name>
<accession>A0A1W0E927</accession>
<feature type="region of interest" description="Disordered" evidence="7">
    <location>
        <begin position="1"/>
        <end position="32"/>
    </location>
</feature>
<evidence type="ECO:0000313" key="10">
    <source>
        <dbReference type="Proteomes" id="UP000192758"/>
    </source>
</evidence>
<keyword evidence="2 5" id="KW-0238">DNA-binding</keyword>
<evidence type="ECO:0000256" key="2">
    <source>
        <dbReference type="ARBA" id="ARBA00023125"/>
    </source>
</evidence>
<dbReference type="InterPro" id="IPR009057">
    <property type="entry name" value="Homeodomain-like_sf"/>
</dbReference>
<dbReference type="OrthoDB" id="6159439at2759"/>
<keyword evidence="4 5" id="KW-0539">Nucleus</keyword>
<feature type="domain" description="Homeobox" evidence="8">
    <location>
        <begin position="23"/>
        <end position="83"/>
    </location>
</feature>
<dbReference type="SMART" id="SM00389">
    <property type="entry name" value="HOX"/>
    <property type="match status" value="1"/>
</dbReference>
<evidence type="ECO:0000256" key="5">
    <source>
        <dbReference type="PROSITE-ProRule" id="PRU00108"/>
    </source>
</evidence>
<proteinExistence type="predicted"/>
<evidence type="ECO:0000256" key="7">
    <source>
        <dbReference type="SAM" id="MobiDB-lite"/>
    </source>
</evidence>
<dbReference type="PANTHER" id="PTHR24324">
    <property type="entry name" value="HOMEOBOX PROTEIN HHEX"/>
    <property type="match status" value="1"/>
</dbReference>
<evidence type="ECO:0000256" key="3">
    <source>
        <dbReference type="ARBA" id="ARBA00023155"/>
    </source>
</evidence>
<dbReference type="Proteomes" id="UP000192758">
    <property type="component" value="Unassembled WGS sequence"/>
</dbReference>
<protein>
    <submittedName>
        <fullName evidence="9">HD-10</fullName>
    </submittedName>
</protein>
<dbReference type="CDD" id="cd00086">
    <property type="entry name" value="homeodomain"/>
    <property type="match status" value="1"/>
</dbReference>
<dbReference type="PROSITE" id="PS50071">
    <property type="entry name" value="HOMEOBOX_2"/>
    <property type="match status" value="1"/>
</dbReference>
<dbReference type="Pfam" id="PF00046">
    <property type="entry name" value="Homeodomain"/>
    <property type="match status" value="1"/>
</dbReference>
<feature type="DNA-binding region" description="Homeobox" evidence="5">
    <location>
        <begin position="25"/>
        <end position="84"/>
    </location>
</feature>
<dbReference type="GO" id="GO:0030154">
    <property type="term" value="P:cell differentiation"/>
    <property type="evidence" value="ECO:0007669"/>
    <property type="project" value="TreeGrafter"/>
</dbReference>
<sequence length="298" mass="35074">MKPQTNHNNNFSFDDNEEFYGENDAVRGRNRTDNRQLSILESVASETLKPNRATRIRLGQELNMTPRQVQIWFQNKRAKLKRIKQDMTDKKEKSGVLYYQPEVHQKYSNLAYTGAYASDLYISENKGAKDPYDDYTDIYKKNKNEYAYKYLDTNYIQDSGYPYSSFGINGNNNSMSHFMYDEPETSHLESQKHPFADNIIHGQYEEMTGGYDAQSKYKEHEFNSDHLFNFYDYAPQPYYAHDIQQMNTEYTEDEFTEAIASVNVDEDILIQNNSDLISEKDKDTSILTYNKKKEKNKK</sequence>
<comment type="subcellular location">
    <subcellularLocation>
        <location evidence="1 5 6">Nucleus</location>
    </subcellularLocation>
</comment>
<dbReference type="PANTHER" id="PTHR24324:SF5">
    <property type="entry name" value="HEMATOPOIETICALLY-EXPRESSED HOMEOBOX PROTEIN HHEX"/>
    <property type="match status" value="1"/>
</dbReference>